<evidence type="ECO:0000313" key="2">
    <source>
        <dbReference type="EMBL" id="VIP04649.1"/>
    </source>
</evidence>
<dbReference type="EMBL" id="LR593887">
    <property type="protein sequence ID" value="VTS06659.1"/>
    <property type="molecule type" value="Genomic_DNA"/>
</dbReference>
<dbReference type="AlphaFoldDB" id="A0A6C2YUD5"/>
<protein>
    <recommendedName>
        <fullName evidence="4">Lipoprotein</fullName>
    </recommendedName>
</protein>
<dbReference type="InParanoid" id="A0A6C2YUD5"/>
<keyword evidence="1" id="KW-0732">Signal</keyword>
<dbReference type="PROSITE" id="PS51257">
    <property type="entry name" value="PROKAR_LIPOPROTEIN"/>
    <property type="match status" value="1"/>
</dbReference>
<evidence type="ECO:0000256" key="1">
    <source>
        <dbReference type="SAM" id="SignalP"/>
    </source>
</evidence>
<feature type="chain" id="PRO_5036172877" description="Lipoprotein" evidence="1">
    <location>
        <begin position="22"/>
        <end position="129"/>
    </location>
</feature>
<organism evidence="2">
    <name type="scientific">Tuwongella immobilis</name>
    <dbReference type="NCBI Taxonomy" id="692036"/>
    <lineage>
        <taxon>Bacteria</taxon>
        <taxon>Pseudomonadati</taxon>
        <taxon>Planctomycetota</taxon>
        <taxon>Planctomycetia</taxon>
        <taxon>Gemmatales</taxon>
        <taxon>Gemmataceae</taxon>
        <taxon>Tuwongella</taxon>
    </lineage>
</organism>
<reference evidence="2" key="1">
    <citation type="submission" date="2019-04" db="EMBL/GenBank/DDBJ databases">
        <authorList>
            <consortium name="Science for Life Laboratories"/>
        </authorList>
    </citation>
    <scope>NUCLEOTIDE SEQUENCE</scope>
    <source>
        <strain evidence="2">MBLW1</strain>
    </source>
</reference>
<name>A0A6C2YUD5_9BACT</name>
<dbReference type="Proteomes" id="UP000464378">
    <property type="component" value="Chromosome"/>
</dbReference>
<dbReference type="RefSeq" id="WP_162659703.1">
    <property type="nucleotide sequence ID" value="NZ_LR593887.1"/>
</dbReference>
<evidence type="ECO:0000313" key="3">
    <source>
        <dbReference type="Proteomes" id="UP000464378"/>
    </source>
</evidence>
<evidence type="ECO:0008006" key="4">
    <source>
        <dbReference type="Google" id="ProtNLM"/>
    </source>
</evidence>
<gene>
    <name evidence="2" type="ORF">GMBLW1_45440</name>
</gene>
<feature type="signal peptide" evidence="1">
    <location>
        <begin position="1"/>
        <end position="21"/>
    </location>
</feature>
<keyword evidence="3" id="KW-1185">Reference proteome</keyword>
<dbReference type="KEGG" id="tim:GMBLW1_45440"/>
<accession>A0A6C2YUD5</accession>
<dbReference type="EMBL" id="LR586016">
    <property type="protein sequence ID" value="VIP04649.1"/>
    <property type="molecule type" value="Genomic_DNA"/>
</dbReference>
<sequence>MRCGMLTLVAMGLLGLSGCGAKLDFSSEATVTASQPWTNIIDPFKKETTLNVEFTSDKPVHFYVLPEKLVTEQLETQLQDGKPPATVVNKQIKSTGTRFTATVPANEEIRLYAVSATGETAKLTVKVTN</sequence>
<proteinExistence type="predicted"/>